<dbReference type="AlphaFoldDB" id="A0A8J8CCE3"/>
<gene>
    <name evidence="2" type="ORF">EGD98_06840</name>
</gene>
<accession>A0A8J8CCE3</accession>
<evidence type="ECO:0000256" key="1">
    <source>
        <dbReference type="SAM" id="MobiDB-lite"/>
    </source>
</evidence>
<proteinExistence type="predicted"/>
<feature type="compositionally biased region" description="Basic and acidic residues" evidence="1">
    <location>
        <begin position="117"/>
        <end position="126"/>
    </location>
</feature>
<name>A0A8J8CCE3_9EURY</name>
<dbReference type="EMBL" id="RKLQ01000001">
    <property type="protein sequence ID" value="MBX0303385.1"/>
    <property type="molecule type" value="Genomic_DNA"/>
</dbReference>
<evidence type="ECO:0000313" key="2">
    <source>
        <dbReference type="EMBL" id="MBX0303385.1"/>
    </source>
</evidence>
<feature type="region of interest" description="Disordered" evidence="1">
    <location>
        <begin position="117"/>
        <end position="141"/>
    </location>
</feature>
<protein>
    <submittedName>
        <fullName evidence="2">Uncharacterized protein</fullName>
    </submittedName>
</protein>
<reference evidence="2" key="1">
    <citation type="submission" date="2021-06" db="EMBL/GenBank/DDBJ databases">
        <title>Halomicroarcula sp. F24A a new haloarchaeum isolated from saline soil.</title>
        <authorList>
            <person name="Duran-Viseras A."/>
            <person name="Sanchez-Porro C."/>
            <person name="Ventosa A."/>
        </authorList>
    </citation>
    <scope>NUCLEOTIDE SEQUENCE</scope>
    <source>
        <strain evidence="2">F24A</strain>
    </source>
</reference>
<comment type="caution">
    <text evidence="2">The sequence shown here is derived from an EMBL/GenBank/DDBJ whole genome shotgun (WGS) entry which is preliminary data.</text>
</comment>
<evidence type="ECO:0000313" key="3">
    <source>
        <dbReference type="Proteomes" id="UP000783863"/>
    </source>
</evidence>
<sequence length="334" mass="35533">MRVGAGATALGAVGSLSGCSAIQDLIPGGGGAGISSYSNWVYEPDTFESDAEGIDVFAFSTKKALSNSGNLNEDFLLSLKSNSSRQLGIRAENINMGMSVPDGSIVTGSFDTESIKAELESSRETPTDSGFGSNDDSTAGYEYESETTHEGYEIYVRADQEEPGRAYAIGDGTIVQGNRVSNDGNESDSVSAEDVAKGIIDTGESGDNRLVDNNEEFKTLVDSTDKGVSISLDLYDDEVGSEDGPDEDVRSREFDGLIGYGQADTFNGDTTKIQYVFVFGSEGDVNEGDIEEWVEANDTGEGNLSELRDIKINTDGNTATVTGKIDTIEYDFSY</sequence>
<organism evidence="2 3">
    <name type="scientific">Haloarcula salinisoli</name>
    <dbReference type="NCBI Taxonomy" id="2487746"/>
    <lineage>
        <taxon>Archaea</taxon>
        <taxon>Methanobacteriati</taxon>
        <taxon>Methanobacteriota</taxon>
        <taxon>Stenosarchaea group</taxon>
        <taxon>Halobacteria</taxon>
        <taxon>Halobacteriales</taxon>
        <taxon>Haloarculaceae</taxon>
        <taxon>Haloarcula</taxon>
    </lineage>
</organism>
<dbReference type="PROSITE" id="PS51257">
    <property type="entry name" value="PROKAR_LIPOPROTEIN"/>
    <property type="match status" value="1"/>
</dbReference>
<feature type="compositionally biased region" description="Polar residues" evidence="1">
    <location>
        <begin position="127"/>
        <end position="137"/>
    </location>
</feature>
<keyword evidence="3" id="KW-1185">Reference proteome</keyword>
<dbReference type="Proteomes" id="UP000783863">
    <property type="component" value="Unassembled WGS sequence"/>
</dbReference>